<dbReference type="Gene3D" id="3.30.420.40">
    <property type="match status" value="1"/>
</dbReference>
<dbReference type="Proteomes" id="UP000006968">
    <property type="component" value="Chromosome IV"/>
</dbReference>
<protein>
    <submittedName>
        <fullName evidence="1">Arp10p</fullName>
    </submittedName>
</protein>
<evidence type="ECO:0000313" key="1">
    <source>
        <dbReference type="EMBL" id="EJS44216.1"/>
    </source>
</evidence>
<evidence type="ECO:0000313" key="2">
    <source>
        <dbReference type="Proteomes" id="UP000006968"/>
    </source>
</evidence>
<name>J8Q6H2_SACAR</name>
<proteinExistence type="predicted"/>
<dbReference type="HOGENOM" id="CLU_085474_0_0_1"/>
<dbReference type="EMBL" id="ALIE01000042">
    <property type="protein sequence ID" value="EJS44216.1"/>
    <property type="molecule type" value="Genomic_DNA"/>
</dbReference>
<sequence>MSSTMVTVCLGASNIEIGRSDLACPQEIIAWETGNINEGNRKELKEIFERYFKTYDCSPSQEVGALILEDIFISVIEKKIICGILLEELGCAHVSFIPRVIIHCLSCDTMNALVIDVGATCTTCVPIFDLRPLQKYIRYTKRGKRQFVSDVSPLSCPYLPVFFEDNQNSKIHDDDEIPVTNLVKYIVDLLPIDLRKPLRENVILVNVEKKYETEVTDLFKETMDTSNIRLSDSYWRGGSIYARALLHNKGDNVLGIKRDEFYNNPHTAPDWLDFYFRSVAKCIK</sequence>
<accession>J8Q6H2</accession>
<keyword evidence="2" id="KW-1185">Reference proteome</keyword>
<organism evidence="1 2">
    <name type="scientific">Saccharomyces arboricola (strain H-6 / AS 2.3317 / CBS 10644)</name>
    <name type="common">Yeast</name>
    <dbReference type="NCBI Taxonomy" id="1160507"/>
    <lineage>
        <taxon>Eukaryota</taxon>
        <taxon>Fungi</taxon>
        <taxon>Dikarya</taxon>
        <taxon>Ascomycota</taxon>
        <taxon>Saccharomycotina</taxon>
        <taxon>Saccharomycetes</taxon>
        <taxon>Saccharomycetales</taxon>
        <taxon>Saccharomycetaceae</taxon>
        <taxon>Saccharomyces</taxon>
    </lineage>
</organism>
<reference evidence="1 2" key="1">
    <citation type="journal article" date="2013" name="BMC Genomics">
        <title>High quality de novo sequencing and assembly of the Saccharomyces arboricolus genome.</title>
        <authorList>
            <person name="Liti G."/>
            <person name="Nguyen Ba A.N."/>
            <person name="Blythe M."/>
            <person name="Mueller C.A."/>
            <person name="Bergstroem A."/>
            <person name="Cubillos F.A."/>
            <person name="Dafhnis-Calas F."/>
            <person name="Khoshraftar S."/>
            <person name="Malla S."/>
            <person name="Mehta N."/>
            <person name="Siow C.C."/>
            <person name="Warringer J."/>
            <person name="Moses A.M."/>
            <person name="Louis E.J."/>
            <person name="Nieduszynski C.A."/>
        </authorList>
    </citation>
    <scope>NUCLEOTIDE SEQUENCE [LARGE SCALE GENOMIC DNA]</scope>
    <source>
        <strain evidence="2">H-6 / AS 2.3317 / CBS 10644</strain>
    </source>
</reference>
<comment type="caution">
    <text evidence="1">The sequence shown here is derived from an EMBL/GenBank/DDBJ whole genome shotgun (WGS) entry which is preliminary data.</text>
</comment>
<dbReference type="SUPFAM" id="SSF53067">
    <property type="entry name" value="Actin-like ATPase domain"/>
    <property type="match status" value="1"/>
</dbReference>
<dbReference type="InterPro" id="IPR043129">
    <property type="entry name" value="ATPase_NBD"/>
</dbReference>
<dbReference type="OrthoDB" id="337660at2759"/>
<gene>
    <name evidence="1" type="ORF">SU7_0641</name>
</gene>
<dbReference type="AlphaFoldDB" id="J8Q6H2"/>